<keyword evidence="3" id="KW-1185">Reference proteome</keyword>
<accession>A0ABN6K6J6</accession>
<protein>
    <submittedName>
        <fullName evidence="2">Uncharacterized protein</fullName>
    </submittedName>
</protein>
<evidence type="ECO:0000256" key="1">
    <source>
        <dbReference type="SAM" id="MobiDB-lite"/>
    </source>
</evidence>
<dbReference type="EMBL" id="AP025017">
    <property type="protein sequence ID" value="BDA65168.1"/>
    <property type="molecule type" value="Genomic_DNA"/>
</dbReference>
<organism evidence="2 3">
    <name type="scientific">Actinomyces capricornis</name>
    <dbReference type="NCBI Taxonomy" id="2755559"/>
    <lineage>
        <taxon>Bacteria</taxon>
        <taxon>Bacillati</taxon>
        <taxon>Actinomycetota</taxon>
        <taxon>Actinomycetes</taxon>
        <taxon>Actinomycetales</taxon>
        <taxon>Actinomycetaceae</taxon>
        <taxon>Actinomyces</taxon>
    </lineage>
</organism>
<evidence type="ECO:0000313" key="3">
    <source>
        <dbReference type="Proteomes" id="UP000824496"/>
    </source>
</evidence>
<proteinExistence type="predicted"/>
<feature type="region of interest" description="Disordered" evidence="1">
    <location>
        <begin position="1"/>
        <end position="26"/>
    </location>
</feature>
<evidence type="ECO:0000313" key="2">
    <source>
        <dbReference type="EMBL" id="BDA65168.1"/>
    </source>
</evidence>
<sequence length="138" mass="15474">MRLATAWLPGEGVEEPEAPEEPPRAPQALRARAVLRHMAAAIRRRAPGRRWRDEAGEGVDGFDGVMVTRTSGRDRVETGVIKDSMARRGWRPSARIRAARGCVSTHALRIWRGGEPRVDYLPLLPEVVLRIAYQWGMV</sequence>
<name>A0ABN6K6J6_9ACTO</name>
<dbReference type="Proteomes" id="UP000824496">
    <property type="component" value="Chromosome"/>
</dbReference>
<reference evidence="2 3" key="1">
    <citation type="submission" date="2021-08" db="EMBL/GenBank/DDBJ databases">
        <title>Whole genome sequence of novel Actinomyces species strain MAS-1.</title>
        <authorList>
            <person name="Saito M."/>
            <person name="Kuwahara N."/>
            <person name="Takizawa T."/>
            <person name="Gotouda H."/>
            <person name="Ochiai T."/>
        </authorList>
    </citation>
    <scope>NUCLEOTIDE SEQUENCE [LARGE SCALE GENOMIC DNA]</scope>
    <source>
        <strain evidence="2 3">MAS-1</strain>
    </source>
</reference>
<gene>
    <name evidence="2" type="ORF">MANAM107_20020</name>
</gene>